<proteinExistence type="predicted"/>
<evidence type="ECO:0000313" key="4">
    <source>
        <dbReference type="Proteomes" id="UP001321018"/>
    </source>
</evidence>
<dbReference type="InterPro" id="IPR036390">
    <property type="entry name" value="WH_DNA-bd_sf"/>
</dbReference>
<protein>
    <submittedName>
        <fullName evidence="1">Transcriptional regulator</fullName>
    </submittedName>
</protein>
<dbReference type="InterPro" id="IPR036388">
    <property type="entry name" value="WH-like_DNA-bd_sf"/>
</dbReference>
<dbReference type="EMBL" id="JAOPKB010000013">
    <property type="protein sequence ID" value="MCU4974740.1"/>
    <property type="molecule type" value="Genomic_DNA"/>
</dbReference>
<dbReference type="Proteomes" id="UP001321018">
    <property type="component" value="Unassembled WGS sequence"/>
</dbReference>
<sequence length="136" mass="15614">MPVRFDEYVEQADSLEWTPKPESNARTILSFLFEHPETGFTPSEIATATGIPEGSVGPTLGRLREFDLVRHEEPYWAIGDDDRIAAYEATLQSLATLDDQYGDEGWGTVDRREYEVDEDAVAEWRERRREAETDEE</sequence>
<accession>A0AAP2Z0E8</accession>
<dbReference type="SUPFAM" id="SSF46785">
    <property type="entry name" value="Winged helix' DNA-binding domain"/>
    <property type="match status" value="1"/>
</dbReference>
<evidence type="ECO:0000313" key="1">
    <source>
        <dbReference type="EMBL" id="MCU4742931.1"/>
    </source>
</evidence>
<dbReference type="AlphaFoldDB" id="A0AAP2Z0E8"/>
<dbReference type="Gene3D" id="1.10.10.10">
    <property type="entry name" value="Winged helix-like DNA-binding domain superfamily/Winged helix DNA-binding domain"/>
    <property type="match status" value="1"/>
</dbReference>
<keyword evidence="3" id="KW-1185">Reference proteome</keyword>
<organism evidence="1 4">
    <name type="scientific">Natronoglomus mannanivorans</name>
    <dbReference type="NCBI Taxonomy" id="2979990"/>
    <lineage>
        <taxon>Archaea</taxon>
        <taxon>Methanobacteriati</taxon>
        <taxon>Methanobacteriota</taxon>
        <taxon>Stenosarchaea group</taxon>
        <taxon>Halobacteria</taxon>
        <taxon>Halobacteriales</taxon>
        <taxon>Natrialbaceae</taxon>
        <taxon>Natronoglomus</taxon>
    </lineage>
</organism>
<evidence type="ECO:0000313" key="2">
    <source>
        <dbReference type="EMBL" id="MCU4974740.1"/>
    </source>
</evidence>
<gene>
    <name evidence="2" type="ORF">OB955_18635</name>
    <name evidence="1" type="ORF">OB960_16205</name>
</gene>
<comment type="caution">
    <text evidence="1">The sequence shown here is derived from an EMBL/GenBank/DDBJ whole genome shotgun (WGS) entry which is preliminary data.</text>
</comment>
<dbReference type="Proteomes" id="UP001320972">
    <property type="component" value="Unassembled WGS sequence"/>
</dbReference>
<dbReference type="EMBL" id="JAOPKA010000011">
    <property type="protein sequence ID" value="MCU4742931.1"/>
    <property type="molecule type" value="Genomic_DNA"/>
</dbReference>
<dbReference type="RefSeq" id="WP_338004739.1">
    <property type="nucleotide sequence ID" value="NZ_JAOPKA010000011.1"/>
</dbReference>
<reference evidence="1 3" key="1">
    <citation type="submission" date="2022-09" db="EMBL/GenBank/DDBJ databases">
        <title>Enrichment on poylsaccharides allowed isolation of novel metabolic and taxonomic groups of Haloarchaea.</title>
        <authorList>
            <person name="Sorokin D.Y."/>
            <person name="Elcheninov A.G."/>
            <person name="Khizhniak T.V."/>
            <person name="Kolganova T.V."/>
            <person name="Kublanov I.V."/>
        </authorList>
    </citation>
    <scope>NUCLEOTIDE SEQUENCE</scope>
    <source>
        <strain evidence="2 3">AArc-m2/3/4</strain>
        <strain evidence="1">AArc-xg1-1</strain>
    </source>
</reference>
<evidence type="ECO:0000313" key="3">
    <source>
        <dbReference type="Proteomes" id="UP001320972"/>
    </source>
</evidence>
<name>A0AAP2Z0E8_9EURY</name>